<dbReference type="AlphaFoldDB" id="A0A0E9SGE8"/>
<reference evidence="1" key="2">
    <citation type="journal article" date="2015" name="Fish Shellfish Immunol.">
        <title>Early steps in the European eel (Anguilla anguilla)-Vibrio vulnificus interaction in the gills: Role of the RtxA13 toxin.</title>
        <authorList>
            <person name="Callol A."/>
            <person name="Pajuelo D."/>
            <person name="Ebbesson L."/>
            <person name="Teles M."/>
            <person name="MacKenzie S."/>
            <person name="Amaro C."/>
        </authorList>
    </citation>
    <scope>NUCLEOTIDE SEQUENCE</scope>
</reference>
<evidence type="ECO:0000313" key="1">
    <source>
        <dbReference type="EMBL" id="JAH40366.1"/>
    </source>
</evidence>
<reference evidence="1" key="1">
    <citation type="submission" date="2014-11" db="EMBL/GenBank/DDBJ databases">
        <authorList>
            <person name="Amaro Gonzalez C."/>
        </authorList>
    </citation>
    <scope>NUCLEOTIDE SEQUENCE</scope>
</reference>
<proteinExistence type="predicted"/>
<dbReference type="EMBL" id="GBXM01068211">
    <property type="protein sequence ID" value="JAH40366.1"/>
    <property type="molecule type" value="Transcribed_RNA"/>
</dbReference>
<sequence>MVGYLFIHIKTANGCVGCPADRPSKRYL</sequence>
<organism evidence="1">
    <name type="scientific">Anguilla anguilla</name>
    <name type="common">European freshwater eel</name>
    <name type="synonym">Muraena anguilla</name>
    <dbReference type="NCBI Taxonomy" id="7936"/>
    <lineage>
        <taxon>Eukaryota</taxon>
        <taxon>Metazoa</taxon>
        <taxon>Chordata</taxon>
        <taxon>Craniata</taxon>
        <taxon>Vertebrata</taxon>
        <taxon>Euteleostomi</taxon>
        <taxon>Actinopterygii</taxon>
        <taxon>Neopterygii</taxon>
        <taxon>Teleostei</taxon>
        <taxon>Anguilliformes</taxon>
        <taxon>Anguillidae</taxon>
        <taxon>Anguilla</taxon>
    </lineage>
</organism>
<protein>
    <submittedName>
        <fullName evidence="1">Uncharacterized protein</fullName>
    </submittedName>
</protein>
<name>A0A0E9SGE8_ANGAN</name>
<accession>A0A0E9SGE8</accession>